<accession>A0A2A7D2J0</accession>
<protein>
    <submittedName>
        <fullName evidence="1">Uncharacterized protein</fullName>
    </submittedName>
</protein>
<sequence>MDSLRRKFAFYTIKLAPIFQVFLQQGYEIPNYLDKKSNRQFYRTKSVLFNNIEILKKDMKLNTF</sequence>
<name>A0A2A7D2J0_BACAN</name>
<evidence type="ECO:0000313" key="1">
    <source>
        <dbReference type="EMBL" id="PDZ14144.1"/>
    </source>
</evidence>
<comment type="caution">
    <text evidence="1">The sequence shown here is derived from an EMBL/GenBank/DDBJ whole genome shotgun (WGS) entry which is preliminary data.</text>
</comment>
<reference evidence="1 2" key="1">
    <citation type="submission" date="2017-09" db="EMBL/GenBank/DDBJ databases">
        <title>Large-scale bioinformatics analysis of Bacillus genomes uncovers conserved roles of natural products in bacterial physiology.</title>
        <authorList>
            <consortium name="Agbiome Team Llc"/>
            <person name="Bleich R.M."/>
            <person name="Grubbs K.J."/>
            <person name="Santa Maria K.C."/>
            <person name="Allen S.E."/>
            <person name="Farag S."/>
            <person name="Shank E.A."/>
            <person name="Bowers A."/>
        </authorList>
    </citation>
    <scope>NUCLEOTIDE SEQUENCE [LARGE SCALE GENOMIC DNA]</scope>
    <source>
        <strain evidence="1 2">AFS095574</strain>
    </source>
</reference>
<evidence type="ECO:0000313" key="2">
    <source>
        <dbReference type="Proteomes" id="UP000220192"/>
    </source>
</evidence>
<organism evidence="1 2">
    <name type="scientific">Bacillus anthracis</name>
    <name type="common">anthrax bacterium</name>
    <dbReference type="NCBI Taxonomy" id="1392"/>
    <lineage>
        <taxon>Bacteria</taxon>
        <taxon>Bacillati</taxon>
        <taxon>Bacillota</taxon>
        <taxon>Bacilli</taxon>
        <taxon>Bacillales</taxon>
        <taxon>Bacillaceae</taxon>
        <taxon>Bacillus</taxon>
        <taxon>Bacillus cereus group</taxon>
    </lineage>
</organism>
<proteinExistence type="predicted"/>
<gene>
    <name evidence="1" type="ORF">CON16_26635</name>
</gene>
<dbReference type="Proteomes" id="UP000220192">
    <property type="component" value="Unassembled WGS sequence"/>
</dbReference>
<dbReference type="EMBL" id="NVLX01000031">
    <property type="protein sequence ID" value="PDZ14144.1"/>
    <property type="molecule type" value="Genomic_DNA"/>
</dbReference>
<dbReference type="AlphaFoldDB" id="A0A2A7D2J0"/>